<evidence type="ECO:0000313" key="2">
    <source>
        <dbReference type="EMBL" id="GAA0145031.1"/>
    </source>
</evidence>
<dbReference type="Proteomes" id="UP001454036">
    <property type="component" value="Unassembled WGS sequence"/>
</dbReference>
<dbReference type="EMBL" id="BAABME010000728">
    <property type="protein sequence ID" value="GAA0145031.1"/>
    <property type="molecule type" value="Genomic_DNA"/>
</dbReference>
<dbReference type="AlphaFoldDB" id="A0AAV3P203"/>
<feature type="compositionally biased region" description="Low complexity" evidence="1">
    <location>
        <begin position="317"/>
        <end position="330"/>
    </location>
</feature>
<sequence>MSDNSSNHFEGRGYNSDDGSYSTPQVSSSLAALAGRLLSGQCPSPEAEEYFCRGLREWPAYPHPSFCGGRVVLGEGLSCATHPQYVDLYHHNFILLCLGGGSSHRRSCRFHPYRMSTRALVGSTKHKADSLTFAAYWANILPMPFHLYSDPMVLKATVLAPGSAANLRALKALRATYNVSDHFLPPHPAVPATSSDQQPLNGLRAPDAAGPVVVSSASEEDEVTGCLLRRFLPLPGLSFFVDLFIASLLTWAARFRPRPPARGPSVTTQMLLLWDLKAITLSPLPALAAQVTGPSPLAPEGPSASRKRKGSPPSNPRPTQSQRRSSVSRKSSADPNHEELISSLSTLGDKVYFFKTLTILPAIVSPDFVSPYISLSSKESRFAHTGGSLLPLRRLADPPPESAN</sequence>
<accession>A0AAV3P203</accession>
<evidence type="ECO:0000256" key="1">
    <source>
        <dbReference type="SAM" id="MobiDB-lite"/>
    </source>
</evidence>
<comment type="caution">
    <text evidence="2">The sequence shown here is derived from an EMBL/GenBank/DDBJ whole genome shotgun (WGS) entry which is preliminary data.</text>
</comment>
<organism evidence="2 3">
    <name type="scientific">Lithospermum erythrorhizon</name>
    <name type="common">Purple gromwell</name>
    <name type="synonym">Lithospermum officinale var. erythrorhizon</name>
    <dbReference type="NCBI Taxonomy" id="34254"/>
    <lineage>
        <taxon>Eukaryota</taxon>
        <taxon>Viridiplantae</taxon>
        <taxon>Streptophyta</taxon>
        <taxon>Embryophyta</taxon>
        <taxon>Tracheophyta</taxon>
        <taxon>Spermatophyta</taxon>
        <taxon>Magnoliopsida</taxon>
        <taxon>eudicotyledons</taxon>
        <taxon>Gunneridae</taxon>
        <taxon>Pentapetalae</taxon>
        <taxon>asterids</taxon>
        <taxon>lamiids</taxon>
        <taxon>Boraginales</taxon>
        <taxon>Boraginaceae</taxon>
        <taxon>Boraginoideae</taxon>
        <taxon>Lithospermeae</taxon>
        <taxon>Lithospermum</taxon>
    </lineage>
</organism>
<proteinExistence type="predicted"/>
<evidence type="ECO:0000313" key="3">
    <source>
        <dbReference type="Proteomes" id="UP001454036"/>
    </source>
</evidence>
<name>A0AAV3P203_LITER</name>
<reference evidence="2 3" key="1">
    <citation type="submission" date="2024-01" db="EMBL/GenBank/DDBJ databases">
        <title>The complete chloroplast genome sequence of Lithospermum erythrorhizon: insights into the phylogenetic relationship among Boraginaceae species and the maternal lineages of purple gromwells.</title>
        <authorList>
            <person name="Okada T."/>
            <person name="Watanabe K."/>
        </authorList>
    </citation>
    <scope>NUCLEOTIDE SEQUENCE [LARGE SCALE GENOMIC DNA]</scope>
</reference>
<protein>
    <submittedName>
        <fullName evidence="2">Uncharacterized protein</fullName>
    </submittedName>
</protein>
<keyword evidence="3" id="KW-1185">Reference proteome</keyword>
<feature type="region of interest" description="Disordered" evidence="1">
    <location>
        <begin position="1"/>
        <end position="22"/>
    </location>
</feature>
<feature type="region of interest" description="Disordered" evidence="1">
    <location>
        <begin position="292"/>
        <end position="338"/>
    </location>
</feature>
<gene>
    <name evidence="2" type="ORF">LIER_05319</name>
</gene>